<dbReference type="OrthoDB" id="1926212at2759"/>
<dbReference type="InterPro" id="IPR011990">
    <property type="entry name" value="TPR-like_helical_dom_sf"/>
</dbReference>
<dbReference type="SUPFAM" id="SSF48452">
    <property type="entry name" value="TPR-like"/>
    <property type="match status" value="1"/>
</dbReference>
<dbReference type="PROSITE" id="PS50005">
    <property type="entry name" value="TPR"/>
    <property type="match status" value="1"/>
</dbReference>
<evidence type="ECO:0000256" key="4">
    <source>
        <dbReference type="SAM" id="MobiDB-lite"/>
    </source>
</evidence>
<dbReference type="InterPro" id="IPR031101">
    <property type="entry name" value="Ctr9"/>
</dbReference>
<dbReference type="GO" id="GO:0016593">
    <property type="term" value="C:Cdc73/Paf1 complex"/>
    <property type="evidence" value="ECO:0007669"/>
    <property type="project" value="TreeGrafter"/>
</dbReference>
<dbReference type="EMBL" id="KZ819362">
    <property type="protein sequence ID" value="PWN44347.1"/>
    <property type="molecule type" value="Genomic_DNA"/>
</dbReference>
<feature type="repeat" description="TPR" evidence="3">
    <location>
        <begin position="135"/>
        <end position="168"/>
    </location>
</feature>
<keyword evidence="1" id="KW-0677">Repeat</keyword>
<dbReference type="GO" id="GO:0006368">
    <property type="term" value="P:transcription elongation by RNA polymerase II"/>
    <property type="evidence" value="ECO:0007669"/>
    <property type="project" value="TreeGrafter"/>
</dbReference>
<dbReference type="AlphaFoldDB" id="A0A316W374"/>
<reference evidence="5 6" key="1">
    <citation type="journal article" date="2018" name="Mol. Biol. Evol.">
        <title>Broad Genomic Sampling Reveals a Smut Pathogenic Ancestry of the Fungal Clade Ustilaginomycotina.</title>
        <authorList>
            <person name="Kijpornyongpan T."/>
            <person name="Mondo S.J."/>
            <person name="Barry K."/>
            <person name="Sandor L."/>
            <person name="Lee J."/>
            <person name="Lipzen A."/>
            <person name="Pangilinan J."/>
            <person name="LaButti K."/>
            <person name="Hainaut M."/>
            <person name="Henrissat B."/>
            <person name="Grigoriev I.V."/>
            <person name="Spatafora J.W."/>
            <person name="Aime M.C."/>
        </authorList>
    </citation>
    <scope>NUCLEOTIDE SEQUENCE [LARGE SCALE GENOMIC DNA]</scope>
    <source>
        <strain evidence="5 6">MCA 4658</strain>
    </source>
</reference>
<dbReference type="RefSeq" id="XP_025371507.1">
    <property type="nucleotide sequence ID" value="XM_025513362.1"/>
</dbReference>
<proteinExistence type="predicted"/>
<evidence type="ECO:0000256" key="3">
    <source>
        <dbReference type="PROSITE-ProRule" id="PRU00339"/>
    </source>
</evidence>
<organism evidence="5 6">
    <name type="scientific">Ceraceosorus guamensis</name>
    <dbReference type="NCBI Taxonomy" id="1522189"/>
    <lineage>
        <taxon>Eukaryota</taxon>
        <taxon>Fungi</taxon>
        <taxon>Dikarya</taxon>
        <taxon>Basidiomycota</taxon>
        <taxon>Ustilaginomycotina</taxon>
        <taxon>Exobasidiomycetes</taxon>
        <taxon>Ceraceosorales</taxon>
        <taxon>Ceraceosoraceae</taxon>
        <taxon>Ceraceosorus</taxon>
    </lineage>
</organism>
<sequence length="273" mass="28871">MTSLRASSSVRSVLTSVGTRPSQVKLNNSSSILAPHRHLSLACSSLTASHRSHSSPSARCACSAQSGAQVSGLGTRGDGGERTYATGTTPTWSVDDPSEVESQKFLQAGTTALEAGDMESAKKAYEQSLAVKENASAHFNLGVCRYHARDLEGAVASWEAVLKLAPQSPDAHTNIASCYVLSKPARPDLALDHLKKASALAPEDAEIHYNMAAVLEAVENLEECLVAYQRALAGGINRAEQNIRNVQAKILGAKAANEANADKVAKPELEEKH</sequence>
<dbReference type="SMART" id="SM00028">
    <property type="entry name" value="TPR"/>
    <property type="match status" value="3"/>
</dbReference>
<evidence type="ECO:0000256" key="2">
    <source>
        <dbReference type="ARBA" id="ARBA00022803"/>
    </source>
</evidence>
<dbReference type="GO" id="GO:0000993">
    <property type="term" value="F:RNA polymerase II complex binding"/>
    <property type="evidence" value="ECO:0007669"/>
    <property type="project" value="TreeGrafter"/>
</dbReference>
<dbReference type="GeneID" id="37035232"/>
<protein>
    <submittedName>
        <fullName evidence="5">TPR-like protein</fullName>
    </submittedName>
</protein>
<gene>
    <name evidence="5" type="ORF">IE81DRAFT_321504</name>
</gene>
<dbReference type="Proteomes" id="UP000245783">
    <property type="component" value="Unassembled WGS sequence"/>
</dbReference>
<keyword evidence="2 3" id="KW-0802">TPR repeat</keyword>
<dbReference type="PANTHER" id="PTHR14027">
    <property type="entry name" value="RNA POLYMERASE-ASSOCIATED PROTEIN CTR9"/>
    <property type="match status" value="1"/>
</dbReference>
<dbReference type="GO" id="GO:0006355">
    <property type="term" value="P:regulation of DNA-templated transcription"/>
    <property type="evidence" value="ECO:0007669"/>
    <property type="project" value="InterPro"/>
</dbReference>
<dbReference type="InterPro" id="IPR019734">
    <property type="entry name" value="TPR_rpt"/>
</dbReference>
<name>A0A316W374_9BASI</name>
<dbReference type="InParanoid" id="A0A316W374"/>
<dbReference type="Pfam" id="PF13432">
    <property type="entry name" value="TPR_16"/>
    <property type="match status" value="1"/>
</dbReference>
<accession>A0A316W374</accession>
<keyword evidence="6" id="KW-1185">Reference proteome</keyword>
<dbReference type="Gene3D" id="1.25.40.10">
    <property type="entry name" value="Tetratricopeptide repeat domain"/>
    <property type="match status" value="1"/>
</dbReference>
<dbReference type="PANTHER" id="PTHR14027:SF2">
    <property type="entry name" value="RNA POLYMERASE-ASSOCIATED PROTEIN CTR9 HOMOLOG"/>
    <property type="match status" value="1"/>
</dbReference>
<evidence type="ECO:0000256" key="1">
    <source>
        <dbReference type="ARBA" id="ARBA00022737"/>
    </source>
</evidence>
<evidence type="ECO:0000313" key="6">
    <source>
        <dbReference type="Proteomes" id="UP000245783"/>
    </source>
</evidence>
<feature type="region of interest" description="Disordered" evidence="4">
    <location>
        <begin position="71"/>
        <end position="90"/>
    </location>
</feature>
<evidence type="ECO:0000313" key="5">
    <source>
        <dbReference type="EMBL" id="PWN44347.1"/>
    </source>
</evidence>